<evidence type="ECO:0000313" key="1">
    <source>
        <dbReference type="EMBL" id="CAF3877439.1"/>
    </source>
</evidence>
<gene>
    <name evidence="1" type="ORF">BYL167_LOCUS7262</name>
</gene>
<dbReference type="EMBL" id="CAJOBH010001866">
    <property type="protein sequence ID" value="CAF3877439.1"/>
    <property type="molecule type" value="Genomic_DNA"/>
</dbReference>
<dbReference type="Proteomes" id="UP000681967">
    <property type="component" value="Unassembled WGS sequence"/>
</dbReference>
<dbReference type="AlphaFoldDB" id="A0A8S2L7B5"/>
<organism evidence="1 2">
    <name type="scientific">Rotaria magnacalcarata</name>
    <dbReference type="NCBI Taxonomy" id="392030"/>
    <lineage>
        <taxon>Eukaryota</taxon>
        <taxon>Metazoa</taxon>
        <taxon>Spiralia</taxon>
        <taxon>Gnathifera</taxon>
        <taxon>Rotifera</taxon>
        <taxon>Eurotatoria</taxon>
        <taxon>Bdelloidea</taxon>
        <taxon>Philodinida</taxon>
        <taxon>Philodinidae</taxon>
        <taxon>Rotaria</taxon>
    </lineage>
</organism>
<proteinExistence type="predicted"/>
<protein>
    <submittedName>
        <fullName evidence="1">Uncharacterized protein</fullName>
    </submittedName>
</protein>
<name>A0A8S2L7B5_9BILA</name>
<accession>A0A8S2L7B5</accession>
<evidence type="ECO:0000313" key="2">
    <source>
        <dbReference type="Proteomes" id="UP000681967"/>
    </source>
</evidence>
<reference evidence="1" key="1">
    <citation type="submission" date="2021-02" db="EMBL/GenBank/DDBJ databases">
        <authorList>
            <person name="Nowell W R."/>
        </authorList>
    </citation>
    <scope>NUCLEOTIDE SEQUENCE</scope>
</reference>
<comment type="caution">
    <text evidence="1">The sequence shown here is derived from an EMBL/GenBank/DDBJ whole genome shotgun (WGS) entry which is preliminary data.</text>
</comment>
<sequence>MDPNMTKVTTLNRDQLIQIQIQILTTIDHIFPRYTPDIFISHFLRFLSRFIYLFCSKEKNRKNLDSEIKMISERLHNASMLLLVHIYLQWTLLIELLAKKESGLSKVNKIQMESVTQRFRDPLLLGSATILAASKMFCHGMNSQIHDKIISLFVSLLGIDPMRIYMAQFFAEEVIQKSVNVRLLIGSKNNATSRIIVDREHDFDDESMMIFKSP</sequence>